<feature type="non-terminal residue" evidence="8">
    <location>
        <position position="286"/>
    </location>
</feature>
<gene>
    <name evidence="8" type="primary">Apoo</name>
    <name evidence="8" type="ORF">GTO95_0009245</name>
</gene>
<keyword evidence="4 7" id="KW-1133">Transmembrane helix</keyword>
<evidence type="ECO:0000256" key="6">
    <source>
        <dbReference type="ARBA" id="ARBA00023136"/>
    </source>
</evidence>
<evidence type="ECO:0000313" key="9">
    <source>
        <dbReference type="Proteomes" id="UP000736164"/>
    </source>
</evidence>
<dbReference type="Pfam" id="PF09769">
    <property type="entry name" value="ApoO"/>
    <property type="match status" value="1"/>
</dbReference>
<dbReference type="InterPro" id="IPR033182">
    <property type="entry name" value="MIC26/MIC27_animal"/>
</dbReference>
<dbReference type="InterPro" id="IPR019166">
    <property type="entry name" value="MIC26/MIC27"/>
</dbReference>
<evidence type="ECO:0000256" key="3">
    <source>
        <dbReference type="ARBA" id="ARBA00022692"/>
    </source>
</evidence>
<comment type="subunit">
    <text evidence="7">Component of the mitochondrial contact site and cristae organizing system (MICOS) complex.</text>
</comment>
<dbReference type="GO" id="GO:0042407">
    <property type="term" value="P:cristae formation"/>
    <property type="evidence" value="ECO:0007669"/>
    <property type="project" value="InterPro"/>
</dbReference>
<dbReference type="EMBL" id="JAAWVO010056316">
    <property type="protein sequence ID" value="MBN3321714.1"/>
    <property type="molecule type" value="Genomic_DNA"/>
</dbReference>
<keyword evidence="9" id="KW-1185">Reference proteome</keyword>
<sequence>MCCDGLSLLGLGGVLDQRRSAEICAGRWVIPSSAARSRRAGVSLVRSVSEPSHRRSLSQGASEEPRVAWLAAVPGGLSLAEGRVCAASVDKQECAPLRTDELSLYTTPQQKYKFVEPEVSQLEQGVSVLRRSAEPYTSWCQGVYAAARPKIGSSVQLGKDSYEFLKDPPPGFYPRAGVIGFAGILGLFLARGSRIKKLVYPSSLMALGASLYYPQQAAAVAKVTGDALYDWSLRGYVAVESLWKAGSPGKQPSAQVTERPALPLSSSCKNPAATSHIYGGCYENTS</sequence>
<dbReference type="PANTHER" id="PTHR14564">
    <property type="entry name" value="MICOS COMPLEX SUBUNIT MIC26 / MIC27 FAMILY MEMBER"/>
    <property type="match status" value="1"/>
</dbReference>
<keyword evidence="3 7" id="KW-0812">Transmembrane</keyword>
<keyword evidence="6 7" id="KW-0472">Membrane</keyword>
<feature type="transmembrane region" description="Helical" evidence="7">
    <location>
        <begin position="172"/>
        <end position="190"/>
    </location>
</feature>
<protein>
    <recommendedName>
        <fullName evidence="7">MICOS complex subunit</fullName>
    </recommendedName>
</protein>
<dbReference type="AlphaFoldDB" id="A0A8J7P0R4"/>
<dbReference type="Proteomes" id="UP000736164">
    <property type="component" value="Unassembled WGS sequence"/>
</dbReference>
<comment type="caution">
    <text evidence="8">The sequence shown here is derived from an EMBL/GenBank/DDBJ whole genome shotgun (WGS) entry which is preliminary data.</text>
</comment>
<comment type="similarity">
    <text evidence="2">Belongs to the apolipoprotein O/MICOS complex subunit Mic27 family.</text>
</comment>
<reference evidence="8" key="1">
    <citation type="journal article" date="2021" name="Cell">
        <title>Tracing the genetic footprints of vertebrate landing in non-teleost ray-finned fishes.</title>
        <authorList>
            <person name="Bi X."/>
            <person name="Wang K."/>
            <person name="Yang L."/>
            <person name="Pan H."/>
            <person name="Jiang H."/>
            <person name="Wei Q."/>
            <person name="Fang M."/>
            <person name="Yu H."/>
            <person name="Zhu C."/>
            <person name="Cai Y."/>
            <person name="He Y."/>
            <person name="Gan X."/>
            <person name="Zeng H."/>
            <person name="Yu D."/>
            <person name="Zhu Y."/>
            <person name="Jiang H."/>
            <person name="Qiu Q."/>
            <person name="Yang H."/>
            <person name="Zhang Y.E."/>
            <person name="Wang W."/>
            <person name="Zhu M."/>
            <person name="He S."/>
            <person name="Zhang G."/>
        </authorList>
    </citation>
    <scope>NUCLEOTIDE SEQUENCE</scope>
    <source>
        <strain evidence="8">Allg_001</strain>
    </source>
</reference>
<keyword evidence="5 7" id="KW-0496">Mitochondrion</keyword>
<comment type="function">
    <text evidence="7">Component of the MICOS complex, a large protein complex of the mitochondrial inner membrane that plays crucial roles in the maintenance of crista junctions, inner membrane architecture, and formation of contact sites to the outer membrane.</text>
</comment>
<proteinExistence type="inferred from homology"/>
<feature type="non-terminal residue" evidence="8">
    <location>
        <position position="1"/>
    </location>
</feature>
<evidence type="ECO:0000256" key="7">
    <source>
        <dbReference type="RuleBase" id="RU363021"/>
    </source>
</evidence>
<evidence type="ECO:0000256" key="1">
    <source>
        <dbReference type="ARBA" id="ARBA00004325"/>
    </source>
</evidence>
<accession>A0A8J7P0R4</accession>
<evidence type="ECO:0000256" key="4">
    <source>
        <dbReference type="ARBA" id="ARBA00022989"/>
    </source>
</evidence>
<evidence type="ECO:0000256" key="5">
    <source>
        <dbReference type="ARBA" id="ARBA00023128"/>
    </source>
</evidence>
<keyword evidence="7" id="KW-0999">Mitochondrion inner membrane</keyword>
<comment type="subcellular location">
    <subcellularLocation>
        <location evidence="7">Mitochondrion inner membrane</location>
    </subcellularLocation>
    <subcellularLocation>
        <location evidence="1">Mitochondrion membrane</location>
    </subcellularLocation>
</comment>
<evidence type="ECO:0000313" key="8">
    <source>
        <dbReference type="EMBL" id="MBN3321714.1"/>
    </source>
</evidence>
<organism evidence="8 9">
    <name type="scientific">Atractosteus spatula</name>
    <name type="common">Alligator gar</name>
    <name type="synonym">Lepisosteus spatula</name>
    <dbReference type="NCBI Taxonomy" id="7917"/>
    <lineage>
        <taxon>Eukaryota</taxon>
        <taxon>Metazoa</taxon>
        <taxon>Chordata</taxon>
        <taxon>Craniata</taxon>
        <taxon>Vertebrata</taxon>
        <taxon>Euteleostomi</taxon>
        <taxon>Actinopterygii</taxon>
        <taxon>Neopterygii</taxon>
        <taxon>Holostei</taxon>
        <taxon>Semionotiformes</taxon>
        <taxon>Lepisosteidae</taxon>
        <taxon>Atractosteus</taxon>
    </lineage>
</organism>
<name>A0A8J7P0R4_ATRSP</name>
<dbReference type="GO" id="GO:0061617">
    <property type="term" value="C:MICOS complex"/>
    <property type="evidence" value="ECO:0007669"/>
    <property type="project" value="UniProtKB-UniRule"/>
</dbReference>
<evidence type="ECO:0000256" key="2">
    <source>
        <dbReference type="ARBA" id="ARBA00010904"/>
    </source>
</evidence>